<evidence type="ECO:0000313" key="2">
    <source>
        <dbReference type="Proteomes" id="UP000233551"/>
    </source>
</evidence>
<dbReference type="EMBL" id="PGOL01001887">
    <property type="protein sequence ID" value="PKI52999.1"/>
    <property type="molecule type" value="Genomic_DNA"/>
</dbReference>
<name>A0A2I0J9T9_PUNGR</name>
<dbReference type="SUPFAM" id="SSF52047">
    <property type="entry name" value="RNI-like"/>
    <property type="match status" value="1"/>
</dbReference>
<proteinExistence type="predicted"/>
<accession>A0A2I0J9T9</accession>
<keyword evidence="2" id="KW-1185">Reference proteome</keyword>
<dbReference type="Proteomes" id="UP000233551">
    <property type="component" value="Unassembled WGS sequence"/>
</dbReference>
<sequence>MSPLIDLPHPEQCSIELTTFASCAFSLTSPKIKSLKLEAFGWIKVSNTGSLRSLSITNPKGVRELDRRGGLPAHEYLSTSVCPWCWRKMSKVLRSANKVEHLKMAGSNFIGPSRPTLQVDIVDFFRNHPKLERLEINDHKLAVLSAKNTPHDAPSDSASALVSLMTEVEPTYPTSSTSLEAFTPILLQYNKDRDRVQEQLSRSLSIALRLVLALPTHALL</sequence>
<gene>
    <name evidence="1" type="ORF">CRG98_026579</name>
</gene>
<comment type="caution">
    <text evidence="1">The sequence shown here is derived from an EMBL/GenBank/DDBJ whole genome shotgun (WGS) entry which is preliminary data.</text>
</comment>
<reference evidence="1 2" key="1">
    <citation type="submission" date="2017-11" db="EMBL/GenBank/DDBJ databases">
        <title>De-novo sequencing of pomegranate (Punica granatum L.) genome.</title>
        <authorList>
            <person name="Akparov Z."/>
            <person name="Amiraslanov A."/>
            <person name="Hajiyeva S."/>
            <person name="Abbasov M."/>
            <person name="Kaur K."/>
            <person name="Hamwieh A."/>
            <person name="Solovyev V."/>
            <person name="Salamov A."/>
            <person name="Braich B."/>
            <person name="Kosarev P."/>
            <person name="Mahmoud A."/>
            <person name="Hajiyev E."/>
            <person name="Babayeva S."/>
            <person name="Izzatullayeva V."/>
            <person name="Mammadov A."/>
            <person name="Mammadov A."/>
            <person name="Sharifova S."/>
            <person name="Ojaghi J."/>
            <person name="Eynullazada K."/>
            <person name="Bayramov B."/>
            <person name="Abdulazimova A."/>
            <person name="Shahmuradov I."/>
        </authorList>
    </citation>
    <scope>NUCLEOTIDE SEQUENCE [LARGE SCALE GENOMIC DNA]</scope>
    <source>
        <strain evidence="2">cv. AG2017</strain>
        <tissue evidence="1">Leaf</tissue>
    </source>
</reference>
<evidence type="ECO:0000313" key="1">
    <source>
        <dbReference type="EMBL" id="PKI52999.1"/>
    </source>
</evidence>
<dbReference type="AlphaFoldDB" id="A0A2I0J9T9"/>
<organism evidence="1 2">
    <name type="scientific">Punica granatum</name>
    <name type="common">Pomegranate</name>
    <dbReference type="NCBI Taxonomy" id="22663"/>
    <lineage>
        <taxon>Eukaryota</taxon>
        <taxon>Viridiplantae</taxon>
        <taxon>Streptophyta</taxon>
        <taxon>Embryophyta</taxon>
        <taxon>Tracheophyta</taxon>
        <taxon>Spermatophyta</taxon>
        <taxon>Magnoliopsida</taxon>
        <taxon>eudicotyledons</taxon>
        <taxon>Gunneridae</taxon>
        <taxon>Pentapetalae</taxon>
        <taxon>rosids</taxon>
        <taxon>malvids</taxon>
        <taxon>Myrtales</taxon>
        <taxon>Lythraceae</taxon>
        <taxon>Punica</taxon>
    </lineage>
</organism>
<protein>
    <submittedName>
        <fullName evidence="1">Uncharacterized protein</fullName>
    </submittedName>
</protein>
<dbReference type="STRING" id="22663.A0A2I0J9T9"/>